<evidence type="ECO:0000313" key="7">
    <source>
        <dbReference type="Proteomes" id="UP000224634"/>
    </source>
</evidence>
<dbReference type="PROSITE" id="PS00633">
    <property type="entry name" value="BROMODOMAIN_1"/>
    <property type="match status" value="1"/>
</dbReference>
<dbReference type="CDD" id="cd05500">
    <property type="entry name" value="Bromo_BDF1_2_I"/>
    <property type="match status" value="1"/>
</dbReference>
<feature type="compositionally biased region" description="Basic and acidic residues" evidence="3">
    <location>
        <begin position="164"/>
        <end position="181"/>
    </location>
</feature>
<evidence type="ECO:0000259" key="5">
    <source>
        <dbReference type="PROSITE" id="PS51525"/>
    </source>
</evidence>
<organism evidence="6 7">
    <name type="scientific">Polytolypa hystricis (strain UAMH7299)</name>
    <dbReference type="NCBI Taxonomy" id="1447883"/>
    <lineage>
        <taxon>Eukaryota</taxon>
        <taxon>Fungi</taxon>
        <taxon>Dikarya</taxon>
        <taxon>Ascomycota</taxon>
        <taxon>Pezizomycotina</taxon>
        <taxon>Eurotiomycetes</taxon>
        <taxon>Eurotiomycetidae</taxon>
        <taxon>Onygenales</taxon>
        <taxon>Onygenales incertae sedis</taxon>
        <taxon>Polytolypa</taxon>
    </lineage>
</organism>
<feature type="region of interest" description="Disordered" evidence="3">
    <location>
        <begin position="606"/>
        <end position="660"/>
    </location>
</feature>
<dbReference type="Gene3D" id="1.20.920.10">
    <property type="entry name" value="Bromodomain-like"/>
    <property type="match status" value="2"/>
</dbReference>
<dbReference type="InterPro" id="IPR050935">
    <property type="entry name" value="Bromo_chromatin_reader"/>
</dbReference>
<keyword evidence="1 2" id="KW-0103">Bromodomain</keyword>
<dbReference type="PANTHER" id="PTHR22880">
    <property type="entry name" value="FALZ-RELATED BROMODOMAIN-CONTAINING PROTEINS"/>
    <property type="match status" value="1"/>
</dbReference>
<feature type="compositionally biased region" description="Polar residues" evidence="3">
    <location>
        <begin position="52"/>
        <end position="74"/>
    </location>
</feature>
<dbReference type="GO" id="GO:0005634">
    <property type="term" value="C:nucleus"/>
    <property type="evidence" value="ECO:0007669"/>
    <property type="project" value="TreeGrafter"/>
</dbReference>
<dbReference type="InterPro" id="IPR027353">
    <property type="entry name" value="NET_dom"/>
</dbReference>
<dbReference type="InterPro" id="IPR036427">
    <property type="entry name" value="Bromodomain-like_sf"/>
</dbReference>
<dbReference type="PROSITE" id="PS51525">
    <property type="entry name" value="NET"/>
    <property type="match status" value="1"/>
</dbReference>
<feature type="region of interest" description="Disordered" evidence="3">
    <location>
        <begin position="353"/>
        <end position="439"/>
    </location>
</feature>
<feature type="domain" description="Bromo" evidence="4">
    <location>
        <begin position="265"/>
        <end position="337"/>
    </location>
</feature>
<dbReference type="GO" id="GO:0006355">
    <property type="term" value="P:regulation of DNA-templated transcription"/>
    <property type="evidence" value="ECO:0007669"/>
    <property type="project" value="TreeGrafter"/>
</dbReference>
<evidence type="ECO:0008006" key="8">
    <source>
        <dbReference type="Google" id="ProtNLM"/>
    </source>
</evidence>
<reference evidence="6 7" key="1">
    <citation type="submission" date="2017-10" db="EMBL/GenBank/DDBJ databases">
        <title>Comparative genomics in systemic dimorphic fungi from Ajellomycetaceae.</title>
        <authorList>
            <person name="Munoz J.F."/>
            <person name="Mcewen J.G."/>
            <person name="Clay O.K."/>
            <person name="Cuomo C.A."/>
        </authorList>
    </citation>
    <scope>NUCLEOTIDE SEQUENCE [LARGE SCALE GENOMIC DNA]</scope>
    <source>
        <strain evidence="6 7">UAMH7299</strain>
    </source>
</reference>
<evidence type="ECO:0000313" key="6">
    <source>
        <dbReference type="EMBL" id="PGH27280.1"/>
    </source>
</evidence>
<dbReference type="InterPro" id="IPR038336">
    <property type="entry name" value="NET_sf"/>
</dbReference>
<feature type="region of interest" description="Disordered" evidence="3">
    <location>
        <begin position="558"/>
        <end position="586"/>
    </location>
</feature>
<dbReference type="PANTHER" id="PTHR22880:SF225">
    <property type="entry name" value="BROMODOMAIN-CONTAINING PROTEIN BET-1-RELATED"/>
    <property type="match status" value="1"/>
</dbReference>
<feature type="compositionally biased region" description="Polar residues" evidence="3">
    <location>
        <begin position="139"/>
        <end position="162"/>
    </location>
</feature>
<dbReference type="GO" id="GO:0000785">
    <property type="term" value="C:chromatin"/>
    <property type="evidence" value="ECO:0007669"/>
    <property type="project" value="TreeGrafter"/>
</dbReference>
<feature type="compositionally biased region" description="Basic and acidic residues" evidence="3">
    <location>
        <begin position="210"/>
        <end position="219"/>
    </location>
</feature>
<dbReference type="Pfam" id="PF17035">
    <property type="entry name" value="BET"/>
    <property type="match status" value="1"/>
</dbReference>
<feature type="compositionally biased region" description="Low complexity" evidence="3">
    <location>
        <begin position="92"/>
        <end position="117"/>
    </location>
</feature>
<gene>
    <name evidence="6" type="ORF">AJ80_00990</name>
</gene>
<dbReference type="AlphaFoldDB" id="A0A2B7Z1J9"/>
<feature type="compositionally biased region" description="Basic residues" evidence="3">
    <location>
        <begin position="610"/>
        <end position="626"/>
    </location>
</feature>
<feature type="compositionally biased region" description="Basic and acidic residues" evidence="3">
    <location>
        <begin position="650"/>
        <end position="660"/>
    </location>
</feature>
<dbReference type="SMART" id="SM00297">
    <property type="entry name" value="BROMO"/>
    <property type="match status" value="2"/>
</dbReference>
<dbReference type="Gene3D" id="1.20.1270.220">
    <property type="match status" value="1"/>
</dbReference>
<dbReference type="EMBL" id="PDNA01000008">
    <property type="protein sequence ID" value="PGH27280.1"/>
    <property type="molecule type" value="Genomic_DNA"/>
</dbReference>
<dbReference type="OrthoDB" id="784962at2759"/>
<evidence type="ECO:0000259" key="4">
    <source>
        <dbReference type="PROSITE" id="PS50014"/>
    </source>
</evidence>
<dbReference type="PROSITE" id="PS50014">
    <property type="entry name" value="BROMODOMAIN_2"/>
    <property type="match status" value="2"/>
</dbReference>
<keyword evidence="7" id="KW-1185">Reference proteome</keyword>
<feature type="compositionally biased region" description="Polar residues" evidence="3">
    <location>
        <begin position="758"/>
        <end position="769"/>
    </location>
</feature>
<feature type="compositionally biased region" description="Low complexity" evidence="3">
    <location>
        <begin position="391"/>
        <end position="400"/>
    </location>
</feature>
<protein>
    <recommendedName>
        <fullName evidence="8">Bromo domain-containing protein</fullName>
    </recommendedName>
</protein>
<comment type="caution">
    <text evidence="6">The sequence shown here is derived from an EMBL/GenBank/DDBJ whole genome shotgun (WGS) entry which is preliminary data.</text>
</comment>
<accession>A0A2B7Z1J9</accession>
<feature type="region of interest" description="Disordered" evidence="3">
    <location>
        <begin position="1"/>
        <end position="242"/>
    </location>
</feature>
<evidence type="ECO:0000256" key="3">
    <source>
        <dbReference type="SAM" id="MobiDB-lite"/>
    </source>
</evidence>
<feature type="compositionally biased region" description="Basic and acidic residues" evidence="3">
    <location>
        <begin position="411"/>
        <end position="422"/>
    </location>
</feature>
<dbReference type="PRINTS" id="PR00503">
    <property type="entry name" value="BROMODOMAIN"/>
</dbReference>
<dbReference type="Proteomes" id="UP000224634">
    <property type="component" value="Unassembled WGS sequence"/>
</dbReference>
<evidence type="ECO:0000256" key="1">
    <source>
        <dbReference type="ARBA" id="ARBA00023117"/>
    </source>
</evidence>
<feature type="region of interest" description="Disordered" evidence="3">
    <location>
        <begin position="727"/>
        <end position="802"/>
    </location>
</feature>
<dbReference type="InterPro" id="IPR018359">
    <property type="entry name" value="Bromodomain_CS"/>
</dbReference>
<feature type="domain" description="Bromo" evidence="4">
    <location>
        <begin position="463"/>
        <end position="535"/>
    </location>
</feature>
<name>A0A2B7Z1J9_POLH7</name>
<feature type="compositionally biased region" description="Acidic residues" evidence="3">
    <location>
        <begin position="574"/>
        <end position="586"/>
    </location>
</feature>
<dbReference type="SUPFAM" id="SSF47370">
    <property type="entry name" value="Bromodomain"/>
    <property type="match status" value="2"/>
</dbReference>
<sequence length="802" mass="88046">MAEPQVNEAAVAANQSISPAVNGNDTSQPTSNGITTATSTDNPEPDAPKSPMQESAPSAPRPSSTDPVATSSNGALEDPKEPVISSTAPETSPKAQSSPSSPAPQQEPVVSAVTSLSEPPPSSLSPKQEPSAQPREELSAQTALSTTELTQPEDVSSPTAPSTAEKRDVRPSEHLRPEKQSPGDQEMLDAPPMSPTKVSREREDDANEEPAAKRAKTDETSPSDTTFKVPDLPPASTSVVDSTHPAPAITKLQTKFLIRIIQTLKRVKDAVFFRDPVDYVKLNIPNYPTIIKEPMDMRTMEEKLKDDKYASVDAVVADFRLMVNNSTTFNGPDHPVAQQGRNLQKSFEKHLEKLPGPDAVEEKKMKKVLTVPTKTQPARRESRVSGGNSKPASAASPSTTFALGPEGLPTIRRDSSTADGRPKRSIHPPKNRDLPYSAKPKKKKYQWELKFCQEALDELQKGKYYSIAAPFYVPVDPVALNIPNYHSIIKKPMDLQTIQTKLKTGQYENAKEMEADVRQIFKNCYKFNIPGDPIYTAGKRLEDIFDNKWAQKARWIEAHEPSSGHQSAGSSDNGSEDEDEESDEDIDDEKLTLLQKQIAEMSKQVEAITQKKKKTPPVKKSSKAKSGKKDSKKGPSGTSSKKDRKGSRSGKPEKQRWVTYREKQIISNGISSLPDKRMQEALRIIQNNVPSLKGTQETEIELDIDELPNEVLLMLLKFVKKHAPQAMEIDEPEPEPEPAVAPSRPKKNKPMTKHEQEAQINRLTGSLSRFQAGGGSSDLVPSVEALAESSEDEDDSSESEEE</sequence>
<evidence type="ECO:0000256" key="2">
    <source>
        <dbReference type="PROSITE-ProRule" id="PRU00035"/>
    </source>
</evidence>
<dbReference type="STRING" id="1447883.A0A2B7Z1J9"/>
<feature type="domain" description="NET" evidence="5">
    <location>
        <begin position="648"/>
        <end position="730"/>
    </location>
</feature>
<feature type="compositionally biased region" description="Acidic residues" evidence="3">
    <location>
        <begin position="789"/>
        <end position="802"/>
    </location>
</feature>
<feature type="compositionally biased region" description="Basic and acidic residues" evidence="3">
    <location>
        <begin position="353"/>
        <end position="364"/>
    </location>
</feature>
<dbReference type="Pfam" id="PF00439">
    <property type="entry name" value="Bromodomain"/>
    <property type="match status" value="2"/>
</dbReference>
<dbReference type="GO" id="GO:0006338">
    <property type="term" value="P:chromatin remodeling"/>
    <property type="evidence" value="ECO:0007669"/>
    <property type="project" value="TreeGrafter"/>
</dbReference>
<dbReference type="CDD" id="cd05499">
    <property type="entry name" value="Bromo_BDF1_2_II"/>
    <property type="match status" value="1"/>
</dbReference>
<proteinExistence type="predicted"/>
<feature type="compositionally biased region" description="Polar residues" evidence="3">
    <location>
        <begin position="13"/>
        <end position="42"/>
    </location>
</feature>
<dbReference type="InterPro" id="IPR001487">
    <property type="entry name" value="Bromodomain"/>
</dbReference>